<dbReference type="InterPro" id="IPR041380">
    <property type="entry name" value="Acetyltransf_17"/>
</dbReference>
<keyword evidence="3" id="KW-1185">Reference proteome</keyword>
<dbReference type="Pfam" id="PF13527">
    <property type="entry name" value="Acetyltransf_9"/>
    <property type="match status" value="1"/>
</dbReference>
<dbReference type="Gene3D" id="3.30.1050.10">
    <property type="entry name" value="SCP2 sterol-binding domain"/>
    <property type="match status" value="1"/>
</dbReference>
<dbReference type="InterPro" id="IPR036527">
    <property type="entry name" value="SCP2_sterol-bd_dom_sf"/>
</dbReference>
<dbReference type="Pfam" id="PF13530">
    <property type="entry name" value="SCP2_2"/>
    <property type="match status" value="1"/>
</dbReference>
<dbReference type="AlphaFoldDB" id="A0A4R2HP68"/>
<dbReference type="GO" id="GO:0030649">
    <property type="term" value="P:aminoglycoside antibiotic catabolic process"/>
    <property type="evidence" value="ECO:0007669"/>
    <property type="project" value="TreeGrafter"/>
</dbReference>
<reference evidence="2 3" key="1">
    <citation type="journal article" date="2015" name="Stand. Genomic Sci.">
        <title>Genomic Encyclopedia of Bacterial and Archaeal Type Strains, Phase III: the genomes of soil and plant-associated and newly described type strains.</title>
        <authorList>
            <person name="Whitman W.B."/>
            <person name="Woyke T."/>
            <person name="Klenk H.P."/>
            <person name="Zhou Y."/>
            <person name="Lilburn T.G."/>
            <person name="Beck B.J."/>
            <person name="De Vos P."/>
            <person name="Vandamme P."/>
            <person name="Eisen J.A."/>
            <person name="Garrity G."/>
            <person name="Hugenholtz P."/>
            <person name="Kyrpides N.C."/>
        </authorList>
    </citation>
    <scope>NUCLEOTIDE SEQUENCE [LARGE SCALE GENOMIC DNA]</scope>
    <source>
        <strain evidence="2 3">VKM Ac-2572</strain>
    </source>
</reference>
<dbReference type="OrthoDB" id="3498897at2"/>
<feature type="domain" description="N-acetyltransferase" evidence="1">
    <location>
        <begin position="5"/>
        <end position="156"/>
    </location>
</feature>
<dbReference type="InterPro" id="IPR016181">
    <property type="entry name" value="Acyl_CoA_acyltransferase"/>
</dbReference>
<protein>
    <submittedName>
        <fullName evidence="2">Putative acetyltransferase</fullName>
    </submittedName>
</protein>
<evidence type="ECO:0000259" key="1">
    <source>
        <dbReference type="PROSITE" id="PS51186"/>
    </source>
</evidence>
<dbReference type="SUPFAM" id="SSF55729">
    <property type="entry name" value="Acyl-CoA N-acyltransferases (Nat)"/>
    <property type="match status" value="1"/>
</dbReference>
<dbReference type="Pfam" id="PF17668">
    <property type="entry name" value="Acetyltransf_17"/>
    <property type="match status" value="1"/>
</dbReference>
<gene>
    <name evidence="2" type="ORF">EV652_104272</name>
</gene>
<organism evidence="2 3">
    <name type="scientific">Kribbella steppae</name>
    <dbReference type="NCBI Taxonomy" id="2512223"/>
    <lineage>
        <taxon>Bacteria</taxon>
        <taxon>Bacillati</taxon>
        <taxon>Actinomycetota</taxon>
        <taxon>Actinomycetes</taxon>
        <taxon>Propionibacteriales</taxon>
        <taxon>Kribbellaceae</taxon>
        <taxon>Kribbella</taxon>
    </lineage>
</organism>
<evidence type="ECO:0000313" key="3">
    <source>
        <dbReference type="Proteomes" id="UP000294508"/>
    </source>
</evidence>
<dbReference type="PANTHER" id="PTHR37817">
    <property type="entry name" value="N-ACETYLTRANSFERASE EIS"/>
    <property type="match status" value="1"/>
</dbReference>
<dbReference type="SUPFAM" id="SSF55718">
    <property type="entry name" value="SCP-like"/>
    <property type="match status" value="1"/>
</dbReference>
<dbReference type="InterPro" id="IPR025559">
    <property type="entry name" value="Eis_dom"/>
</dbReference>
<sequence length="389" mass="41955">MSDALRFVDITEDQLDAVMRVRARSFGVMAAGDREQWLKDARVFIQDGRYVGVADGDEVVAAARFWDFEQWWSGRRVPVAGVAGVVVAPEYRGRGVGSKLMRGLLQRAVDRGFPLTALYPATTVIYRHLGYEFGGGRYRFSFAAADLRALGGKEVGVRRAGPEDAERVLQLVGQSHERRRTSGPLVWPLKEVTEWLADEDNFAYLADDGFVVYSWSGSDLCIDEIVAGSEATARALWATVGSGSSIASTVQAYISPDDPVHLMVEHEAYKDVQHQRWMLRLLDAPAAIAARGFAPDAAVEIDLRLEDPDVPGNGGDWHLSVADGAGELTPTQASGDVLQLGPRGLAALYSGTPLATLRGSGLASGGSSTADASLDPVFAGPTAYMLDYF</sequence>
<comment type="caution">
    <text evidence="2">The sequence shown here is derived from an EMBL/GenBank/DDBJ whole genome shotgun (WGS) entry which is preliminary data.</text>
</comment>
<dbReference type="RefSeq" id="WP_132209439.1">
    <property type="nucleotide sequence ID" value="NZ_SLWN01000004.1"/>
</dbReference>
<dbReference type="Proteomes" id="UP000294508">
    <property type="component" value="Unassembled WGS sequence"/>
</dbReference>
<accession>A0A4R2HP68</accession>
<dbReference type="GO" id="GO:0034069">
    <property type="term" value="F:aminoglycoside N-acetyltransferase activity"/>
    <property type="evidence" value="ECO:0007669"/>
    <property type="project" value="TreeGrafter"/>
</dbReference>
<dbReference type="InterPro" id="IPR000182">
    <property type="entry name" value="GNAT_dom"/>
</dbReference>
<dbReference type="InterPro" id="IPR051554">
    <property type="entry name" value="Acetyltransferase_Eis"/>
</dbReference>
<dbReference type="PANTHER" id="PTHR37817:SF1">
    <property type="entry name" value="N-ACETYLTRANSFERASE EIS"/>
    <property type="match status" value="1"/>
</dbReference>
<dbReference type="CDD" id="cd04301">
    <property type="entry name" value="NAT_SF"/>
    <property type="match status" value="1"/>
</dbReference>
<dbReference type="PROSITE" id="PS51186">
    <property type="entry name" value="GNAT"/>
    <property type="match status" value="1"/>
</dbReference>
<dbReference type="Gene3D" id="3.40.630.30">
    <property type="match status" value="2"/>
</dbReference>
<dbReference type="EMBL" id="SLWN01000004">
    <property type="protein sequence ID" value="TCO32666.1"/>
    <property type="molecule type" value="Genomic_DNA"/>
</dbReference>
<name>A0A4R2HP68_9ACTN</name>
<evidence type="ECO:0000313" key="2">
    <source>
        <dbReference type="EMBL" id="TCO32666.1"/>
    </source>
</evidence>
<keyword evidence="2" id="KW-0808">Transferase</keyword>
<proteinExistence type="predicted"/>